<dbReference type="InterPro" id="IPR032675">
    <property type="entry name" value="LRR_dom_sf"/>
</dbReference>
<gene>
    <name evidence="2" type="ORF">EXIGLDRAFT_729366</name>
</gene>
<dbReference type="InterPro" id="IPR001810">
    <property type="entry name" value="F-box_dom"/>
</dbReference>
<dbReference type="AlphaFoldDB" id="A0A165CL47"/>
<dbReference type="SUPFAM" id="SSF52047">
    <property type="entry name" value="RNI-like"/>
    <property type="match status" value="1"/>
</dbReference>
<keyword evidence="3" id="KW-1185">Reference proteome</keyword>
<dbReference type="InParanoid" id="A0A165CL47"/>
<accession>A0A165CL47</accession>
<dbReference type="EMBL" id="KV426309">
    <property type="protein sequence ID" value="KZV82667.1"/>
    <property type="molecule type" value="Genomic_DNA"/>
</dbReference>
<dbReference type="SUPFAM" id="SSF81383">
    <property type="entry name" value="F-box domain"/>
    <property type="match status" value="1"/>
</dbReference>
<evidence type="ECO:0000259" key="1">
    <source>
        <dbReference type="Pfam" id="PF12937"/>
    </source>
</evidence>
<evidence type="ECO:0000313" key="3">
    <source>
        <dbReference type="Proteomes" id="UP000077266"/>
    </source>
</evidence>
<name>A0A165CL47_EXIGL</name>
<proteinExistence type="predicted"/>
<organism evidence="2 3">
    <name type="scientific">Exidia glandulosa HHB12029</name>
    <dbReference type="NCBI Taxonomy" id="1314781"/>
    <lineage>
        <taxon>Eukaryota</taxon>
        <taxon>Fungi</taxon>
        <taxon>Dikarya</taxon>
        <taxon>Basidiomycota</taxon>
        <taxon>Agaricomycotina</taxon>
        <taxon>Agaricomycetes</taxon>
        <taxon>Auriculariales</taxon>
        <taxon>Exidiaceae</taxon>
        <taxon>Exidia</taxon>
    </lineage>
</organism>
<dbReference type="Pfam" id="PF12937">
    <property type="entry name" value="F-box-like"/>
    <property type="match status" value="1"/>
</dbReference>
<sequence>MPPRKRTAPKRSRAVSAPLAPQVDMPSEVLCMIFGHMLAGDAPLCVARLVSRRWCHVASSVAHARVVIRGLLHIKEFLAAILADTRRPRGETGHAPIATTTFYVPTIRTLILVEPKSLHSWEKNRPRMVLSVLAAMKTALPRLFNMRRLVLSMYLWPPVDIQRALDKCPALESLEIRQVREVRPVLHALATNGSHTVIPNPFGTRDIFPTERHQYPEIKLSLARLQHLRLQVYVQDPWTYSDLVRTFFREYIGEMTELRSLAVNFCGNTHGTDPVIHGAVLNHTWTELRSVALVGLNIDQLRLWQFLGRHPLLEHIDWRQTGLVSQSSMTPPTPTLRLLHLRSLFFVPSFLWPSASSTLLTLIRTAGRSLERLMVTSDMLDDSVLDVLLPEHAADIQDLMLEVHNVDDRSTTRFLEGLRDMQTLELCFESFLAVWTADGPRLSMIDEYCTLFQHINAPGLRRVTLTVTFLDDNITPDDSVTERLLSLCATYCRSVRHVEIIWLRWKATESMWAARTTTNSFFSKTTVTWDDTVDGEDTETIVLRNRVDKVERQEPVEWDDVRPGCPGFSCIPSWY</sequence>
<reference evidence="2 3" key="1">
    <citation type="journal article" date="2016" name="Mol. Biol. Evol.">
        <title>Comparative Genomics of Early-Diverging Mushroom-Forming Fungi Provides Insights into the Origins of Lignocellulose Decay Capabilities.</title>
        <authorList>
            <person name="Nagy L.G."/>
            <person name="Riley R."/>
            <person name="Tritt A."/>
            <person name="Adam C."/>
            <person name="Daum C."/>
            <person name="Floudas D."/>
            <person name="Sun H."/>
            <person name="Yadav J.S."/>
            <person name="Pangilinan J."/>
            <person name="Larsson K.H."/>
            <person name="Matsuura K."/>
            <person name="Barry K."/>
            <person name="Labutti K."/>
            <person name="Kuo R."/>
            <person name="Ohm R.A."/>
            <person name="Bhattacharya S.S."/>
            <person name="Shirouzu T."/>
            <person name="Yoshinaga Y."/>
            <person name="Martin F.M."/>
            <person name="Grigoriev I.V."/>
            <person name="Hibbett D.S."/>
        </authorList>
    </citation>
    <scope>NUCLEOTIDE SEQUENCE [LARGE SCALE GENOMIC DNA]</scope>
    <source>
        <strain evidence="2 3">HHB12029</strain>
    </source>
</reference>
<dbReference type="Proteomes" id="UP000077266">
    <property type="component" value="Unassembled WGS sequence"/>
</dbReference>
<protein>
    <recommendedName>
        <fullName evidence="1">F-box domain-containing protein</fullName>
    </recommendedName>
</protein>
<dbReference type="Gene3D" id="3.80.10.10">
    <property type="entry name" value="Ribonuclease Inhibitor"/>
    <property type="match status" value="1"/>
</dbReference>
<dbReference type="InterPro" id="IPR036047">
    <property type="entry name" value="F-box-like_dom_sf"/>
</dbReference>
<dbReference type="CDD" id="cd09917">
    <property type="entry name" value="F-box_SF"/>
    <property type="match status" value="1"/>
</dbReference>
<evidence type="ECO:0000313" key="2">
    <source>
        <dbReference type="EMBL" id="KZV82667.1"/>
    </source>
</evidence>
<feature type="domain" description="F-box" evidence="1">
    <location>
        <begin position="24"/>
        <end position="60"/>
    </location>
</feature>